<comment type="caution">
    <text evidence="13">The sequence shown here is derived from an EMBL/GenBank/DDBJ whole genome shotgun (WGS) entry which is preliminary data.</text>
</comment>
<dbReference type="PANTHER" id="PTHR10519">
    <property type="entry name" value="GABA-B RECEPTOR"/>
    <property type="match status" value="1"/>
</dbReference>
<keyword evidence="2" id="KW-1003">Cell membrane</keyword>
<feature type="domain" description="Receptor ligand binding region" evidence="12">
    <location>
        <begin position="16"/>
        <end position="180"/>
    </location>
</feature>
<dbReference type="SUPFAM" id="SSF53822">
    <property type="entry name" value="Periplasmic binding protein-like I"/>
    <property type="match status" value="1"/>
</dbReference>
<comment type="subcellular location">
    <subcellularLocation>
        <location evidence="1">Cell membrane</location>
        <topology evidence="1">Multi-pass membrane protein</topology>
    </subcellularLocation>
</comment>
<evidence type="ECO:0000256" key="8">
    <source>
        <dbReference type="ARBA" id="ARBA00023170"/>
    </source>
</evidence>
<reference evidence="13" key="2">
    <citation type="submission" date="2021-09" db="EMBL/GenBank/DDBJ databases">
        <authorList>
            <person name="Jia N."/>
            <person name="Wang J."/>
            <person name="Shi W."/>
            <person name="Du L."/>
            <person name="Sun Y."/>
            <person name="Zhan W."/>
            <person name="Jiang J."/>
            <person name="Wang Q."/>
            <person name="Zhang B."/>
            <person name="Ji P."/>
            <person name="Sakyi L.B."/>
            <person name="Cui X."/>
            <person name="Yuan T."/>
            <person name="Jiang B."/>
            <person name="Yang W."/>
            <person name="Lam T.T.-Y."/>
            <person name="Chang Q."/>
            <person name="Ding S."/>
            <person name="Wang X."/>
            <person name="Zhu J."/>
            <person name="Ruan X."/>
            <person name="Zhao L."/>
            <person name="Wei J."/>
            <person name="Que T."/>
            <person name="Du C."/>
            <person name="Cheng J."/>
            <person name="Dai P."/>
            <person name="Han X."/>
            <person name="Huang E."/>
            <person name="Gao Y."/>
            <person name="Liu J."/>
            <person name="Shao H."/>
            <person name="Ye R."/>
            <person name="Li L."/>
            <person name="Wei W."/>
            <person name="Wang X."/>
            <person name="Wang C."/>
            <person name="Huo Q."/>
            <person name="Li W."/>
            <person name="Guo W."/>
            <person name="Chen H."/>
            <person name="Chen S."/>
            <person name="Zhou L."/>
            <person name="Zhou L."/>
            <person name="Ni X."/>
            <person name="Tian J."/>
            <person name="Zhou Y."/>
            <person name="Sheng Y."/>
            <person name="Liu T."/>
            <person name="Pan Y."/>
            <person name="Xia L."/>
            <person name="Li J."/>
            <person name="Zhao F."/>
            <person name="Cao W."/>
        </authorList>
    </citation>
    <scope>NUCLEOTIDE SEQUENCE</scope>
    <source>
        <strain evidence="13">Rmic-2018</strain>
        <tissue evidence="13">Larvae</tissue>
    </source>
</reference>
<dbReference type="PANTHER" id="PTHR10519:SF46">
    <property type="entry name" value="METABOTROPIC GABA-B RECEPTOR SUBTYPE 3, ISOFORM A"/>
    <property type="match status" value="1"/>
</dbReference>
<dbReference type="InterPro" id="IPR001828">
    <property type="entry name" value="ANF_lig-bd_rcpt"/>
</dbReference>
<evidence type="ECO:0000256" key="2">
    <source>
        <dbReference type="ARBA" id="ARBA00022475"/>
    </source>
</evidence>
<dbReference type="Proteomes" id="UP000821866">
    <property type="component" value="Chromosome 1"/>
</dbReference>
<evidence type="ECO:0000256" key="7">
    <source>
        <dbReference type="ARBA" id="ARBA00023136"/>
    </source>
</evidence>
<evidence type="ECO:0000256" key="5">
    <source>
        <dbReference type="ARBA" id="ARBA00022989"/>
    </source>
</evidence>
<organism evidence="13 14">
    <name type="scientific">Rhipicephalus microplus</name>
    <name type="common">Cattle tick</name>
    <name type="synonym">Boophilus microplus</name>
    <dbReference type="NCBI Taxonomy" id="6941"/>
    <lineage>
        <taxon>Eukaryota</taxon>
        <taxon>Metazoa</taxon>
        <taxon>Ecdysozoa</taxon>
        <taxon>Arthropoda</taxon>
        <taxon>Chelicerata</taxon>
        <taxon>Arachnida</taxon>
        <taxon>Acari</taxon>
        <taxon>Parasitiformes</taxon>
        <taxon>Ixodida</taxon>
        <taxon>Ixodoidea</taxon>
        <taxon>Ixodidae</taxon>
        <taxon>Rhipicephalinae</taxon>
        <taxon>Rhipicephalus</taxon>
        <taxon>Boophilus</taxon>
    </lineage>
</organism>
<dbReference type="GO" id="GO:0004965">
    <property type="term" value="F:G protein-coupled GABA receptor activity"/>
    <property type="evidence" value="ECO:0007669"/>
    <property type="project" value="InterPro"/>
</dbReference>
<keyword evidence="7" id="KW-0472">Membrane</keyword>
<dbReference type="Gene3D" id="3.40.50.2300">
    <property type="match status" value="1"/>
</dbReference>
<keyword evidence="6" id="KW-0297">G-protein coupled receptor</keyword>
<evidence type="ECO:0000256" key="10">
    <source>
        <dbReference type="ARBA" id="ARBA00023224"/>
    </source>
</evidence>
<dbReference type="GO" id="GO:0038039">
    <property type="term" value="C:G protein-coupled receptor heterodimeric complex"/>
    <property type="evidence" value="ECO:0007669"/>
    <property type="project" value="TreeGrafter"/>
</dbReference>
<evidence type="ECO:0000256" key="11">
    <source>
        <dbReference type="ARBA" id="ARBA00073785"/>
    </source>
</evidence>
<keyword evidence="8" id="KW-0675">Receptor</keyword>
<evidence type="ECO:0000313" key="14">
    <source>
        <dbReference type="Proteomes" id="UP000821866"/>
    </source>
</evidence>
<evidence type="ECO:0000313" key="13">
    <source>
        <dbReference type="EMBL" id="KAH8040775.1"/>
    </source>
</evidence>
<keyword evidence="10" id="KW-0807">Transducer</keyword>
<dbReference type="InterPro" id="IPR028082">
    <property type="entry name" value="Peripla_BP_I"/>
</dbReference>
<accession>A0A9J6F2J9</accession>
<dbReference type="EMBL" id="JABSTU010000001">
    <property type="protein sequence ID" value="KAH8040775.1"/>
    <property type="molecule type" value="Genomic_DNA"/>
</dbReference>
<reference evidence="13" key="1">
    <citation type="journal article" date="2020" name="Cell">
        <title>Large-Scale Comparative Analyses of Tick Genomes Elucidate Their Genetic Diversity and Vector Capacities.</title>
        <authorList>
            <consortium name="Tick Genome and Microbiome Consortium (TIGMIC)"/>
            <person name="Jia N."/>
            <person name="Wang J."/>
            <person name="Shi W."/>
            <person name="Du L."/>
            <person name="Sun Y."/>
            <person name="Zhan W."/>
            <person name="Jiang J.F."/>
            <person name="Wang Q."/>
            <person name="Zhang B."/>
            <person name="Ji P."/>
            <person name="Bell-Sakyi L."/>
            <person name="Cui X.M."/>
            <person name="Yuan T.T."/>
            <person name="Jiang B.G."/>
            <person name="Yang W.F."/>
            <person name="Lam T.T."/>
            <person name="Chang Q.C."/>
            <person name="Ding S.J."/>
            <person name="Wang X.J."/>
            <person name="Zhu J.G."/>
            <person name="Ruan X.D."/>
            <person name="Zhao L."/>
            <person name="Wei J.T."/>
            <person name="Ye R.Z."/>
            <person name="Que T.C."/>
            <person name="Du C.H."/>
            <person name="Zhou Y.H."/>
            <person name="Cheng J.X."/>
            <person name="Dai P.F."/>
            <person name="Guo W.B."/>
            <person name="Han X.H."/>
            <person name="Huang E.J."/>
            <person name="Li L.F."/>
            <person name="Wei W."/>
            <person name="Gao Y.C."/>
            <person name="Liu J.Z."/>
            <person name="Shao H.Z."/>
            <person name="Wang X."/>
            <person name="Wang C.C."/>
            <person name="Yang T.C."/>
            <person name="Huo Q.B."/>
            <person name="Li W."/>
            <person name="Chen H.Y."/>
            <person name="Chen S.E."/>
            <person name="Zhou L.G."/>
            <person name="Ni X.B."/>
            <person name="Tian J.H."/>
            <person name="Sheng Y."/>
            <person name="Liu T."/>
            <person name="Pan Y.S."/>
            <person name="Xia L.Y."/>
            <person name="Li J."/>
            <person name="Zhao F."/>
            <person name="Cao W.C."/>
        </authorList>
    </citation>
    <scope>NUCLEOTIDE SEQUENCE</scope>
    <source>
        <strain evidence="13">Rmic-2018</strain>
    </source>
</reference>
<keyword evidence="5" id="KW-1133">Transmembrane helix</keyword>
<evidence type="ECO:0000256" key="4">
    <source>
        <dbReference type="ARBA" id="ARBA00022729"/>
    </source>
</evidence>
<gene>
    <name evidence="13" type="ORF">HPB51_012945</name>
</gene>
<keyword evidence="4" id="KW-0732">Signal</keyword>
<keyword evidence="9" id="KW-0325">Glycoprotein</keyword>
<name>A0A9J6F2J9_RHIMP</name>
<dbReference type="PRINTS" id="PR01176">
    <property type="entry name" value="GABABRECEPTR"/>
</dbReference>
<dbReference type="InterPro" id="IPR002455">
    <property type="entry name" value="GPCR3_GABA-B"/>
</dbReference>
<sequence length="223" mass="24911">MQAGCTSNLISPLKRQISFGSLSSVLSDRAGFPLFFRTVAPDSSHNAARVAFLRRYRWDTVATLHEDDELYALAINELLTQLESAHIAVSSSESVTRNDFLEQIQELKNTDSRIIIGSFSRHMARKIFCEVYKQGMYGADFQWIVQGGLGEWWLDPSGTDCLAGQLRAAAENIITVAAYTGSLPNRASVSGLVRTRCVGDRLCLGPPRRRSRVRSRLRQSHFD</sequence>
<evidence type="ECO:0000256" key="3">
    <source>
        <dbReference type="ARBA" id="ARBA00022692"/>
    </source>
</evidence>
<keyword evidence="3" id="KW-0812">Transmembrane</keyword>
<evidence type="ECO:0000256" key="6">
    <source>
        <dbReference type="ARBA" id="ARBA00023040"/>
    </source>
</evidence>
<protein>
    <recommendedName>
        <fullName evidence="11">Gamma-aminobutyric acid type B receptor subunit 2</fullName>
    </recommendedName>
</protein>
<dbReference type="AlphaFoldDB" id="A0A9J6F2J9"/>
<evidence type="ECO:0000259" key="12">
    <source>
        <dbReference type="Pfam" id="PF01094"/>
    </source>
</evidence>
<evidence type="ECO:0000256" key="1">
    <source>
        <dbReference type="ARBA" id="ARBA00004651"/>
    </source>
</evidence>
<dbReference type="Pfam" id="PF01094">
    <property type="entry name" value="ANF_receptor"/>
    <property type="match status" value="1"/>
</dbReference>
<keyword evidence="14" id="KW-1185">Reference proteome</keyword>
<dbReference type="GO" id="GO:0007214">
    <property type="term" value="P:gamma-aminobutyric acid signaling pathway"/>
    <property type="evidence" value="ECO:0007669"/>
    <property type="project" value="TreeGrafter"/>
</dbReference>
<dbReference type="FunFam" id="3.40.50.2300:FF:000063">
    <property type="entry name" value="Gamma-aminobutyric acid type B receptor subunit"/>
    <property type="match status" value="1"/>
</dbReference>
<evidence type="ECO:0000256" key="9">
    <source>
        <dbReference type="ARBA" id="ARBA00023180"/>
    </source>
</evidence>
<dbReference type="VEuPathDB" id="VectorBase:LOC119177947"/>
<proteinExistence type="predicted"/>